<dbReference type="AlphaFoldDB" id="A0A9W4TCU0"/>
<comment type="caution">
    <text evidence="1">The sequence shown here is derived from an EMBL/GenBank/DDBJ whole genome shotgun (WGS) entry which is preliminary data.</text>
</comment>
<gene>
    <name evidence="1" type="ORF">FWILDA_LOCUS19572</name>
</gene>
<dbReference type="Proteomes" id="UP001153678">
    <property type="component" value="Unassembled WGS sequence"/>
</dbReference>
<dbReference type="EMBL" id="CAMKVN010024376">
    <property type="protein sequence ID" value="CAI2200445.1"/>
    <property type="molecule type" value="Genomic_DNA"/>
</dbReference>
<evidence type="ECO:0000313" key="1">
    <source>
        <dbReference type="EMBL" id="CAI2200445.1"/>
    </source>
</evidence>
<reference evidence="1" key="1">
    <citation type="submission" date="2022-08" db="EMBL/GenBank/DDBJ databases">
        <authorList>
            <person name="Kallberg Y."/>
            <person name="Tangrot J."/>
            <person name="Rosling A."/>
        </authorList>
    </citation>
    <scope>NUCLEOTIDE SEQUENCE</scope>
    <source>
        <strain evidence="1">Wild A</strain>
    </source>
</reference>
<protein>
    <submittedName>
        <fullName evidence="1">16661_t:CDS:1</fullName>
    </submittedName>
</protein>
<organism evidence="1 2">
    <name type="scientific">Funneliformis geosporum</name>
    <dbReference type="NCBI Taxonomy" id="1117311"/>
    <lineage>
        <taxon>Eukaryota</taxon>
        <taxon>Fungi</taxon>
        <taxon>Fungi incertae sedis</taxon>
        <taxon>Mucoromycota</taxon>
        <taxon>Glomeromycotina</taxon>
        <taxon>Glomeromycetes</taxon>
        <taxon>Glomerales</taxon>
        <taxon>Glomeraceae</taxon>
        <taxon>Funneliformis</taxon>
    </lineage>
</organism>
<keyword evidence="2" id="KW-1185">Reference proteome</keyword>
<feature type="non-terminal residue" evidence="1">
    <location>
        <position position="60"/>
    </location>
</feature>
<accession>A0A9W4TCU0</accession>
<evidence type="ECO:0000313" key="2">
    <source>
        <dbReference type="Proteomes" id="UP001153678"/>
    </source>
</evidence>
<name>A0A9W4TCU0_9GLOM</name>
<feature type="non-terminal residue" evidence="1">
    <location>
        <position position="1"/>
    </location>
</feature>
<proteinExistence type="predicted"/>
<sequence length="60" mass="6769">KVKKTRKSKTEMELVSQDLPQALQNLTLGNSTLIDIERSILGENDINEPPVLVDSIEQDY</sequence>